<dbReference type="InterPro" id="IPR022742">
    <property type="entry name" value="Hydrolase_4"/>
</dbReference>
<protein>
    <submittedName>
        <fullName evidence="2">Lysophospholipase</fullName>
    </submittedName>
</protein>
<gene>
    <name evidence="2" type="ORF">CC85DRAFT_314323</name>
</gene>
<dbReference type="STRING" id="879819.A0A0J0XC48"/>
<evidence type="ECO:0000313" key="2">
    <source>
        <dbReference type="EMBL" id="KLT38627.1"/>
    </source>
</evidence>
<evidence type="ECO:0000259" key="1">
    <source>
        <dbReference type="Pfam" id="PF12146"/>
    </source>
</evidence>
<sequence length="406" mass="45946">MPLHNPLWEIAEPYLVATKRYTVPDPTYGRYLLPHHAPTERLMATPGVRHTFRRAFLKPFHDCKTWHEAYNTTEIVHSDQVKLEQAEVEQGVKHGGRWLFYSVWEMDEPEGGWECSGKGRGRDLVLVHGLSDYGLRYSPHVIHFLKEGFRVIMPDLPSYGRSTGVNSYLPSLDLLPAALHVVLTDVVTWDLKQGRKQQQVFLSGASMGAWTVLFYVYRYPPSESAKAVAEASSSDKPAPPRPQVAGVFALCPMVEASPESRPSAIIEYIAKSIKFFAGSLPLAKAVRGNVSDDPRVEEDFFADPLCYHGLLRVGTGLSLLDGMTELNQNAEKINIPIRLIHGTSDRATSHAATERLFHRLPHEDKQFELYEGYEHVMLKVGVDEADDEKRQRVLRDWTDWLLARCD</sequence>
<dbReference type="InterPro" id="IPR029058">
    <property type="entry name" value="AB_hydrolase_fold"/>
</dbReference>
<evidence type="ECO:0000313" key="3">
    <source>
        <dbReference type="Proteomes" id="UP000053611"/>
    </source>
</evidence>
<dbReference type="Gene3D" id="3.40.50.1820">
    <property type="entry name" value="alpha/beta hydrolase"/>
    <property type="match status" value="1"/>
</dbReference>
<dbReference type="Pfam" id="PF12146">
    <property type="entry name" value="Hydrolase_4"/>
    <property type="match status" value="1"/>
</dbReference>
<dbReference type="InterPro" id="IPR051044">
    <property type="entry name" value="MAG_DAG_Lipase"/>
</dbReference>
<dbReference type="SUPFAM" id="SSF53474">
    <property type="entry name" value="alpha/beta-Hydrolases"/>
    <property type="match status" value="1"/>
</dbReference>
<name>A0A0J0XC48_9TREE</name>
<dbReference type="PANTHER" id="PTHR11614">
    <property type="entry name" value="PHOSPHOLIPASE-RELATED"/>
    <property type="match status" value="1"/>
</dbReference>
<dbReference type="Proteomes" id="UP000053611">
    <property type="component" value="Unassembled WGS sequence"/>
</dbReference>
<proteinExistence type="predicted"/>
<organism evidence="2 3">
    <name type="scientific">Cutaneotrichosporon oleaginosum</name>
    <dbReference type="NCBI Taxonomy" id="879819"/>
    <lineage>
        <taxon>Eukaryota</taxon>
        <taxon>Fungi</taxon>
        <taxon>Dikarya</taxon>
        <taxon>Basidiomycota</taxon>
        <taxon>Agaricomycotina</taxon>
        <taxon>Tremellomycetes</taxon>
        <taxon>Trichosporonales</taxon>
        <taxon>Trichosporonaceae</taxon>
        <taxon>Cutaneotrichosporon</taxon>
    </lineage>
</organism>
<dbReference type="GeneID" id="28986720"/>
<dbReference type="FunFam" id="3.40.50.1820:FF:000231">
    <property type="entry name" value="Chromosome 1, whole genome shotgun sequence"/>
    <property type="match status" value="1"/>
</dbReference>
<dbReference type="OrthoDB" id="10249433at2759"/>
<feature type="domain" description="Serine aminopeptidase S33" evidence="1">
    <location>
        <begin position="124"/>
        <end position="378"/>
    </location>
</feature>
<dbReference type="EMBL" id="KQ087293">
    <property type="protein sequence ID" value="KLT38627.1"/>
    <property type="molecule type" value="Genomic_DNA"/>
</dbReference>
<accession>A0A0J0XC48</accession>
<keyword evidence="3" id="KW-1185">Reference proteome</keyword>
<dbReference type="RefSeq" id="XP_018275118.1">
    <property type="nucleotide sequence ID" value="XM_018426117.1"/>
</dbReference>
<reference evidence="2 3" key="1">
    <citation type="submission" date="2015-03" db="EMBL/GenBank/DDBJ databases">
        <title>Genomics and transcriptomics of the oil-accumulating basidiomycete yeast T. oleaginosus allow insights into substrate utilization and the diverse evolutionary trajectories of mating systems in fungi.</title>
        <authorList>
            <consortium name="DOE Joint Genome Institute"/>
            <person name="Kourist R."/>
            <person name="Kracht O."/>
            <person name="Bracharz F."/>
            <person name="Lipzen A."/>
            <person name="Nolan M."/>
            <person name="Ohm R."/>
            <person name="Grigoriev I."/>
            <person name="Sun S."/>
            <person name="Heitman J."/>
            <person name="Bruck T."/>
            <person name="Nowrousian M."/>
        </authorList>
    </citation>
    <scope>NUCLEOTIDE SEQUENCE [LARGE SCALE GENOMIC DNA]</scope>
    <source>
        <strain evidence="2 3">IBC0246</strain>
    </source>
</reference>
<dbReference type="AlphaFoldDB" id="A0A0J0XC48"/>